<evidence type="ECO:0000259" key="1">
    <source>
        <dbReference type="Pfam" id="PF14261"/>
    </source>
</evidence>
<evidence type="ECO:0000313" key="2">
    <source>
        <dbReference type="EMBL" id="MUL37285.1"/>
    </source>
</evidence>
<accession>A0A6N8FY76</accession>
<proteinExistence type="predicted"/>
<feature type="domain" description="DUF4351" evidence="1">
    <location>
        <begin position="253"/>
        <end position="311"/>
    </location>
</feature>
<dbReference type="PANTHER" id="PTHR35586">
    <property type="entry name" value="SLL1691 PROTEIN"/>
    <property type="match status" value="1"/>
</dbReference>
<organism evidence="2 3">
    <name type="scientific">Gloeocapsopsis dulcis AAB1 = 1H9</name>
    <dbReference type="NCBI Taxonomy" id="1433147"/>
    <lineage>
        <taxon>Bacteria</taxon>
        <taxon>Bacillati</taxon>
        <taxon>Cyanobacteriota</taxon>
        <taxon>Cyanophyceae</taxon>
        <taxon>Oscillatoriophycideae</taxon>
        <taxon>Chroococcales</taxon>
        <taxon>Chroococcaceae</taxon>
        <taxon>Gloeocapsopsis</taxon>
        <taxon>Gloeocapsopsis dulcis</taxon>
    </lineage>
</organism>
<keyword evidence="2" id="KW-0966">Cell projection</keyword>
<keyword evidence="3" id="KW-1185">Reference proteome</keyword>
<dbReference type="RefSeq" id="WP_155706927.1">
    <property type="nucleotide sequence ID" value="NZ_CAWPEY010000021.1"/>
</dbReference>
<sequence length="318" mass="37476">MIDHDRLFKELLTTFFWEFIELFFPAVTTYLERDSITFLDKELFSDVTSGERREVDLVAQAKFRGQETFFLIHCEHQSHPAADFGRRMFHYFARLYEKYALPVYPIVLFSYNTPQRSEPTSHQVIFPDKTILEFNYSVIQLNRLHWREYLRQENPIAAALMAKMQIQPQDRPTVKLECLRLLATLRLDPARMQLISGFIDTYLRLNAQEEQLFQTQLSTLELFQQEEVMEIVTSWMERGIEQGRQEGRQEGKQEGKQEEARSLILRLLNRRIGSVDSQLQAQIRSLLLSQLEELGEALLDFTDASDLQTWLEQHSSSN</sequence>
<gene>
    <name evidence="2" type="ORF">BWI75_13290</name>
</gene>
<dbReference type="PANTHER" id="PTHR35586:SF1">
    <property type="entry name" value="SLL1691 PROTEIN"/>
    <property type="match status" value="1"/>
</dbReference>
<dbReference type="Pfam" id="PF14261">
    <property type="entry name" value="DUF4351"/>
    <property type="match status" value="1"/>
</dbReference>
<keyword evidence="2" id="KW-0969">Cilium</keyword>
<reference evidence="2 3" key="1">
    <citation type="journal article" date="2019" name="Front. Microbiol.">
        <title>Genomic Features for Desiccation Tolerance and Sugar Biosynthesis in the Extremophile Gloeocapsopsis sp. UTEX B3054.</title>
        <authorList>
            <person name="Urrejola C."/>
            <person name="Alcorta J."/>
            <person name="Salas L."/>
            <person name="Vasquez M."/>
            <person name="Polz M.F."/>
            <person name="Vicuna R."/>
            <person name="Diez B."/>
        </authorList>
    </citation>
    <scope>NUCLEOTIDE SEQUENCE [LARGE SCALE GENOMIC DNA]</scope>
    <source>
        <strain evidence="2 3">1H9</strain>
    </source>
</reference>
<dbReference type="EMBL" id="NAPY01000019">
    <property type="protein sequence ID" value="MUL37285.1"/>
    <property type="molecule type" value="Genomic_DNA"/>
</dbReference>
<protein>
    <submittedName>
        <fullName evidence="2">Flagellar assembly protein H</fullName>
    </submittedName>
</protein>
<evidence type="ECO:0000313" key="3">
    <source>
        <dbReference type="Proteomes" id="UP000441797"/>
    </source>
</evidence>
<comment type="caution">
    <text evidence="2">The sequence shown here is derived from an EMBL/GenBank/DDBJ whole genome shotgun (WGS) entry which is preliminary data.</text>
</comment>
<dbReference type="Proteomes" id="UP000441797">
    <property type="component" value="Unassembled WGS sequence"/>
</dbReference>
<name>A0A6N8FY76_9CHRO</name>
<dbReference type="AlphaFoldDB" id="A0A6N8FY76"/>
<dbReference type="OrthoDB" id="419816at2"/>
<keyword evidence="2" id="KW-0282">Flagellum</keyword>
<dbReference type="InterPro" id="IPR025587">
    <property type="entry name" value="DUF4351"/>
</dbReference>